<evidence type="ECO:0000313" key="9">
    <source>
        <dbReference type="EMBL" id="KAK0426665.1"/>
    </source>
</evidence>
<feature type="transmembrane region" description="Helical" evidence="7">
    <location>
        <begin position="864"/>
        <end position="886"/>
    </location>
</feature>
<keyword evidence="3" id="KW-0653">Protein transport</keyword>
<keyword evidence="7" id="KW-0812">Transmembrane</keyword>
<feature type="transmembrane region" description="Helical" evidence="7">
    <location>
        <begin position="791"/>
        <end position="815"/>
    </location>
</feature>
<dbReference type="Pfam" id="PF00514">
    <property type="entry name" value="Arm"/>
    <property type="match status" value="2"/>
</dbReference>
<dbReference type="InterPro" id="IPR000225">
    <property type="entry name" value="Armadillo"/>
</dbReference>
<dbReference type="Proteomes" id="UP001175271">
    <property type="component" value="Unassembled WGS sequence"/>
</dbReference>
<organism evidence="9 10">
    <name type="scientific">Steinernema hermaphroditum</name>
    <dbReference type="NCBI Taxonomy" id="289476"/>
    <lineage>
        <taxon>Eukaryota</taxon>
        <taxon>Metazoa</taxon>
        <taxon>Ecdysozoa</taxon>
        <taxon>Nematoda</taxon>
        <taxon>Chromadorea</taxon>
        <taxon>Rhabditida</taxon>
        <taxon>Tylenchina</taxon>
        <taxon>Panagrolaimomorpha</taxon>
        <taxon>Strongyloidoidea</taxon>
        <taxon>Steinernematidae</taxon>
        <taxon>Steinernema</taxon>
    </lineage>
</organism>
<feature type="repeat" description="ARM" evidence="4">
    <location>
        <begin position="160"/>
        <end position="203"/>
    </location>
</feature>
<feature type="domain" description="IBB" evidence="8">
    <location>
        <begin position="1"/>
        <end position="58"/>
    </location>
</feature>
<dbReference type="Gene3D" id="1.20.5.690">
    <property type="entry name" value="Importin-alpha, importin-beta-binding domain"/>
    <property type="match status" value="1"/>
</dbReference>
<feature type="transmembrane region" description="Helical" evidence="7">
    <location>
        <begin position="760"/>
        <end position="779"/>
    </location>
</feature>
<feature type="transmembrane region" description="Helical" evidence="7">
    <location>
        <begin position="650"/>
        <end position="672"/>
    </location>
</feature>
<feature type="compositionally biased region" description="Low complexity" evidence="6">
    <location>
        <begin position="571"/>
        <end position="582"/>
    </location>
</feature>
<keyword evidence="7" id="KW-1133">Transmembrane helix</keyword>
<gene>
    <name evidence="9" type="ORF">QR680_009833</name>
</gene>
<keyword evidence="2 5" id="KW-0813">Transport</keyword>
<evidence type="ECO:0000256" key="5">
    <source>
        <dbReference type="PROSITE-ProRule" id="PRU00561"/>
    </source>
</evidence>
<evidence type="ECO:0000256" key="7">
    <source>
        <dbReference type="SAM" id="Phobius"/>
    </source>
</evidence>
<evidence type="ECO:0000256" key="2">
    <source>
        <dbReference type="ARBA" id="ARBA00022448"/>
    </source>
</evidence>
<dbReference type="InterPro" id="IPR011989">
    <property type="entry name" value="ARM-like"/>
</dbReference>
<evidence type="ECO:0000256" key="3">
    <source>
        <dbReference type="ARBA" id="ARBA00022927"/>
    </source>
</evidence>
<comment type="caution">
    <text evidence="9">The sequence shown here is derived from an EMBL/GenBank/DDBJ whole genome shotgun (WGS) entry which is preliminary data.</text>
</comment>
<evidence type="ECO:0000259" key="8">
    <source>
        <dbReference type="PROSITE" id="PS51214"/>
    </source>
</evidence>
<keyword evidence="7" id="KW-0472">Membrane</keyword>
<dbReference type="AlphaFoldDB" id="A0AA39MAN7"/>
<comment type="similarity">
    <text evidence="1">Belongs to the importin alpha family.</text>
</comment>
<dbReference type="InterPro" id="IPR016024">
    <property type="entry name" value="ARM-type_fold"/>
</dbReference>
<dbReference type="PANTHER" id="PTHR23316">
    <property type="entry name" value="IMPORTIN ALPHA"/>
    <property type="match status" value="1"/>
</dbReference>
<evidence type="ECO:0000256" key="6">
    <source>
        <dbReference type="SAM" id="MobiDB-lite"/>
    </source>
</evidence>
<dbReference type="GO" id="GO:0006606">
    <property type="term" value="P:protein import into nucleus"/>
    <property type="evidence" value="ECO:0007669"/>
    <property type="project" value="InterPro"/>
</dbReference>
<dbReference type="Pfam" id="PF01749">
    <property type="entry name" value="IBB"/>
    <property type="match status" value="1"/>
</dbReference>
<reference evidence="9" key="1">
    <citation type="submission" date="2023-06" db="EMBL/GenBank/DDBJ databases">
        <title>Genomic analysis of the entomopathogenic nematode Steinernema hermaphroditum.</title>
        <authorList>
            <person name="Schwarz E.M."/>
            <person name="Heppert J.K."/>
            <person name="Baniya A."/>
            <person name="Schwartz H.T."/>
            <person name="Tan C.-H."/>
            <person name="Antoshechkin I."/>
            <person name="Sternberg P.W."/>
            <person name="Goodrich-Blair H."/>
            <person name="Dillman A.R."/>
        </authorList>
    </citation>
    <scope>NUCLEOTIDE SEQUENCE</scope>
    <source>
        <strain evidence="9">PS9179</strain>
        <tissue evidence="9">Whole animal</tissue>
    </source>
</reference>
<feature type="region of interest" description="Disordered" evidence="6">
    <location>
        <begin position="558"/>
        <end position="582"/>
    </location>
</feature>
<name>A0AA39MAN7_9BILA</name>
<feature type="transmembrane region" description="Helical" evidence="7">
    <location>
        <begin position="827"/>
        <end position="852"/>
    </location>
</feature>
<dbReference type="SMART" id="SM00185">
    <property type="entry name" value="ARM"/>
    <property type="match status" value="7"/>
</dbReference>
<feature type="transmembrane region" description="Helical" evidence="7">
    <location>
        <begin position="930"/>
        <end position="952"/>
    </location>
</feature>
<dbReference type="InterPro" id="IPR002652">
    <property type="entry name" value="Importin-a_IBB"/>
</dbReference>
<proteinExistence type="inferred from homology"/>
<feature type="transmembrane region" description="Helical" evidence="7">
    <location>
        <begin position="684"/>
        <end position="704"/>
    </location>
</feature>
<evidence type="ECO:0000256" key="1">
    <source>
        <dbReference type="ARBA" id="ARBA00010394"/>
    </source>
</evidence>
<dbReference type="Gene3D" id="1.25.10.10">
    <property type="entry name" value="Leucine-rich Repeat Variant"/>
    <property type="match status" value="1"/>
</dbReference>
<dbReference type="Pfam" id="PF16186">
    <property type="entry name" value="Arm_3"/>
    <property type="match status" value="1"/>
</dbReference>
<dbReference type="SUPFAM" id="SSF48371">
    <property type="entry name" value="ARM repeat"/>
    <property type="match status" value="1"/>
</dbReference>
<dbReference type="GO" id="GO:0061608">
    <property type="term" value="F:nuclear import signal receptor activity"/>
    <property type="evidence" value="ECO:0007669"/>
    <property type="project" value="InterPro"/>
</dbReference>
<dbReference type="InterPro" id="IPR036975">
    <property type="entry name" value="Importin-a_IBB_sf"/>
</dbReference>
<protein>
    <recommendedName>
        <fullName evidence="8">IBB domain-containing protein</fullName>
    </recommendedName>
</protein>
<accession>A0AA39MAN7</accession>
<dbReference type="SUPFAM" id="SSF81995">
    <property type="entry name" value="beta-sandwich domain of Sec23/24"/>
    <property type="match status" value="1"/>
</dbReference>
<dbReference type="EMBL" id="JAUCMV010000001">
    <property type="protein sequence ID" value="KAK0426665.1"/>
    <property type="molecule type" value="Genomic_DNA"/>
</dbReference>
<feature type="region of interest" description="Disordered" evidence="6">
    <location>
        <begin position="1"/>
        <end position="47"/>
    </location>
</feature>
<keyword evidence="10" id="KW-1185">Reference proteome</keyword>
<feature type="compositionally biased region" description="Basic and acidic residues" evidence="6">
    <location>
        <begin position="9"/>
        <end position="45"/>
    </location>
</feature>
<sequence>MSQQGNQLGKERQKMYKNADRHEDLRRRRTECSVELRKQKRDDAKMKRRNLVIEEDDVNVDVESSGEGPQNPSLPLEEILKILTNNPAIIELRRCFEALRRHVSRDKCPPVDEVIRLNLVEAMVSALSVGDPKVVFEAAWGITNIVSGTTEQTAHAIHKGCLEPLVKLCYADDVKVAEQAVWALANITGDTPEFRDRVIAAGGLDALGHLTRKVSTLRIDFVRTIAWWYSNMCRHKNPQAPIEVLKALAHGLATMVAHEDSAVRQDATWAFSYMTDGPDCQIILPYQVGALDGMVNALDEQNDAIIAPTVRVLGNFATGADELTQILIDKGYLAKYVPNLLQSGRSSMTKETVWLVSNVFAGTRDQIKYMMGLNVLPHIMHIFATGDSKCKLEASWCISNLVQGGSPKQIMKIVENGFSSITDGLRGTHHVDTVINMLDSIMGILNTAETISRNTYATLLDDFEASGCLDLIEGYQQHQSENIYQKALNIVEKHFCENEDEDVVVNVHPEDPTKPEAVVTDTDAEFPQFFRHSAPPRDDDLSRRDDLLSGFRFQKKRSRKADAMTDPRGGYYTNQNNAYQQPYPNNQYPNYQYPNNQYGNNQYPNNQYQNQQYQNLYPTLYPSPYATQSSQTWWLDESSVRIDRMDKEPVYYVMKSILLGGGLVFSLLVLLLSICCRRGHFRGIRWYAVNLMLVNLIHIANMVISDETYGIHKLLVDQLNDDKNQATMYNPTYPVFFNQAFNAYKYFITNFDMYTEPIKRWVMCIYCFTTTFLALETVHRYRTNSSGLPHFVWFLIVAFGDLAPMAIFITMTQAYPNTRVVPNPYLSYHFIVLAMVTLALFLLVTLSTCICCCSGSGGKTSRSFGGPALAGVLLYVVATIVSQYTYGYIISYDLGNEIDAYYNKKIPLFTTTWNMNTVFEPMRPYLNNVAYANMWCLIAFSMLTSLALLLFVPGYRMCCRSRDNGTTNSVGDSGEHA</sequence>
<dbReference type="PROSITE" id="PS50176">
    <property type="entry name" value="ARM_REPEAT"/>
    <property type="match status" value="1"/>
</dbReference>
<dbReference type="InterPro" id="IPR032413">
    <property type="entry name" value="Arm_3"/>
</dbReference>
<dbReference type="PROSITE" id="PS51214">
    <property type="entry name" value="IBB"/>
    <property type="match status" value="1"/>
</dbReference>
<evidence type="ECO:0000313" key="10">
    <source>
        <dbReference type="Proteomes" id="UP001175271"/>
    </source>
</evidence>
<evidence type="ECO:0000256" key="4">
    <source>
        <dbReference type="PROSITE-ProRule" id="PRU00259"/>
    </source>
</evidence>